<sequence length="70" mass="7500">MGSRGVMSIIVSIRRPDWLTSINEFRGMIVLSSSISTTASILLNEGLTRMTSPTVTPLILTGVPVDIPQA</sequence>
<protein>
    <submittedName>
        <fullName evidence="1">Uncharacterized protein</fullName>
    </submittedName>
</protein>
<organism evidence="1 2">
    <name type="scientific">Medicago truncatula</name>
    <name type="common">Barrel medic</name>
    <name type="synonym">Medicago tribuloides</name>
    <dbReference type="NCBI Taxonomy" id="3880"/>
    <lineage>
        <taxon>Eukaryota</taxon>
        <taxon>Viridiplantae</taxon>
        <taxon>Streptophyta</taxon>
        <taxon>Embryophyta</taxon>
        <taxon>Tracheophyta</taxon>
        <taxon>Spermatophyta</taxon>
        <taxon>Magnoliopsida</taxon>
        <taxon>eudicotyledons</taxon>
        <taxon>Gunneridae</taxon>
        <taxon>Pentapetalae</taxon>
        <taxon>rosids</taxon>
        <taxon>fabids</taxon>
        <taxon>Fabales</taxon>
        <taxon>Fabaceae</taxon>
        <taxon>Papilionoideae</taxon>
        <taxon>50 kb inversion clade</taxon>
        <taxon>NPAAA clade</taxon>
        <taxon>Hologalegina</taxon>
        <taxon>IRL clade</taxon>
        <taxon>Trifolieae</taxon>
        <taxon>Medicago</taxon>
    </lineage>
</organism>
<dbReference type="Gramene" id="rna14657">
    <property type="protein sequence ID" value="RHN66624.1"/>
    <property type="gene ID" value="gene14657"/>
</dbReference>
<comment type="caution">
    <text evidence="1">The sequence shown here is derived from an EMBL/GenBank/DDBJ whole genome shotgun (WGS) entry which is preliminary data.</text>
</comment>
<proteinExistence type="predicted"/>
<evidence type="ECO:0000313" key="2">
    <source>
        <dbReference type="Proteomes" id="UP000265566"/>
    </source>
</evidence>
<dbReference type="AlphaFoldDB" id="A0A396IQJ1"/>
<dbReference type="EMBL" id="PSQE01000003">
    <property type="protein sequence ID" value="RHN66624.1"/>
    <property type="molecule type" value="Genomic_DNA"/>
</dbReference>
<evidence type="ECO:0000313" key="1">
    <source>
        <dbReference type="EMBL" id="RHN66624.1"/>
    </source>
</evidence>
<name>A0A396IQJ1_MEDTR</name>
<reference evidence="2" key="1">
    <citation type="journal article" date="2018" name="Nat. Plants">
        <title>Whole-genome landscape of Medicago truncatula symbiotic genes.</title>
        <authorList>
            <person name="Pecrix Y."/>
            <person name="Staton S.E."/>
            <person name="Sallet E."/>
            <person name="Lelandais-Briere C."/>
            <person name="Moreau S."/>
            <person name="Carrere S."/>
            <person name="Blein T."/>
            <person name="Jardinaud M.F."/>
            <person name="Latrasse D."/>
            <person name="Zouine M."/>
            <person name="Zahm M."/>
            <person name="Kreplak J."/>
            <person name="Mayjonade B."/>
            <person name="Satge C."/>
            <person name="Perez M."/>
            <person name="Cauet S."/>
            <person name="Marande W."/>
            <person name="Chantry-Darmon C."/>
            <person name="Lopez-Roques C."/>
            <person name="Bouchez O."/>
            <person name="Berard A."/>
            <person name="Debelle F."/>
            <person name="Munos S."/>
            <person name="Bendahmane A."/>
            <person name="Berges H."/>
            <person name="Niebel A."/>
            <person name="Buitink J."/>
            <person name="Frugier F."/>
            <person name="Benhamed M."/>
            <person name="Crespi M."/>
            <person name="Gouzy J."/>
            <person name="Gamas P."/>
        </authorList>
    </citation>
    <scope>NUCLEOTIDE SEQUENCE [LARGE SCALE GENOMIC DNA]</scope>
    <source>
        <strain evidence="2">cv. Jemalong A17</strain>
    </source>
</reference>
<dbReference type="Proteomes" id="UP000265566">
    <property type="component" value="Chromosome 3"/>
</dbReference>
<accession>A0A396IQJ1</accession>
<gene>
    <name evidence="1" type="ORF">MtrunA17_Chr3g0093301</name>
</gene>